<evidence type="ECO:0000256" key="1">
    <source>
        <dbReference type="SAM" id="MobiDB-lite"/>
    </source>
</evidence>
<accession>A0ABY2Y3Q3</accession>
<organism evidence="3 4">
    <name type="scientific">Ochrobactrum teleogrylli</name>
    <dbReference type="NCBI Taxonomy" id="2479765"/>
    <lineage>
        <taxon>Bacteria</taxon>
        <taxon>Pseudomonadati</taxon>
        <taxon>Pseudomonadota</taxon>
        <taxon>Alphaproteobacteria</taxon>
        <taxon>Hyphomicrobiales</taxon>
        <taxon>Brucellaceae</taxon>
        <taxon>Brucella/Ochrobactrum group</taxon>
        <taxon>Ochrobactrum</taxon>
    </lineage>
</organism>
<comment type="caution">
    <text evidence="3">The sequence shown here is derived from an EMBL/GenBank/DDBJ whole genome shotgun (WGS) entry which is preliminary data.</text>
</comment>
<dbReference type="Gene3D" id="2.40.128.130">
    <property type="entry name" value="Autotransporter beta-domain"/>
    <property type="match status" value="1"/>
</dbReference>
<dbReference type="InterPro" id="IPR005546">
    <property type="entry name" value="Autotransporte_beta"/>
</dbReference>
<reference evidence="3 4" key="1">
    <citation type="submission" date="2019-06" db="EMBL/GenBank/DDBJ databases">
        <title>Ochrobactrum cricket sp.nov., isolated from the insect Teleogryllus occipitalis living in deserted cropland.</title>
        <authorList>
            <person name="Hu M."/>
        </authorList>
    </citation>
    <scope>NUCLEOTIDE SEQUENCE [LARGE SCALE GENOMIC DNA]</scope>
    <source>
        <strain evidence="3 4">LCB8</strain>
    </source>
</reference>
<gene>
    <name evidence="3" type="ORF">FIC94_14715</name>
</gene>
<dbReference type="Pfam" id="PF03797">
    <property type="entry name" value="Autotransporter"/>
    <property type="match status" value="1"/>
</dbReference>
<dbReference type="RefSeq" id="WP_140025403.1">
    <property type="nucleotide sequence ID" value="NZ_JBHUFG010000050.1"/>
</dbReference>
<evidence type="ECO:0000259" key="2">
    <source>
        <dbReference type="PROSITE" id="PS51208"/>
    </source>
</evidence>
<keyword evidence="4" id="KW-1185">Reference proteome</keyword>
<dbReference type="Proteomes" id="UP000312784">
    <property type="component" value="Unassembled WGS sequence"/>
</dbReference>
<protein>
    <submittedName>
        <fullName evidence="3">Autotransporter domain-containing protein</fullName>
    </submittedName>
</protein>
<evidence type="ECO:0000313" key="3">
    <source>
        <dbReference type="EMBL" id="TNV13854.1"/>
    </source>
</evidence>
<feature type="compositionally biased region" description="Pro residues" evidence="1">
    <location>
        <begin position="292"/>
        <end position="306"/>
    </location>
</feature>
<dbReference type="SUPFAM" id="SSF103515">
    <property type="entry name" value="Autotransporter"/>
    <property type="match status" value="1"/>
</dbReference>
<name>A0ABY2Y3Q3_9HYPH</name>
<dbReference type="NCBIfam" id="TIGR02913">
    <property type="entry name" value="HAF_rpt"/>
    <property type="match status" value="2"/>
</dbReference>
<dbReference type="EMBL" id="VEWL01000009">
    <property type="protein sequence ID" value="TNV13854.1"/>
    <property type="molecule type" value="Genomic_DNA"/>
</dbReference>
<dbReference type="PROSITE" id="PS51208">
    <property type="entry name" value="AUTOTRANSPORTER"/>
    <property type="match status" value="1"/>
</dbReference>
<feature type="region of interest" description="Disordered" evidence="1">
    <location>
        <begin position="290"/>
        <end position="326"/>
    </location>
</feature>
<dbReference type="InterPro" id="IPR036709">
    <property type="entry name" value="Autotransporte_beta_dom_sf"/>
</dbReference>
<evidence type="ECO:0000313" key="4">
    <source>
        <dbReference type="Proteomes" id="UP000312784"/>
    </source>
</evidence>
<sequence length="641" mass="65713">MWLNETSTPMGLGVLHANSTAVANAISADGTTIVGSSNSNGASNSGHAVLWSRANGAYSILDLGTLGGLTSYAAAVSHDGSVIVGWANTGLEQKHAAAWYDGVATAVDLETLGGATSSASGLSADGTVIVGSSELAGGDQHAAAWYGKGNGATDLGVLNGGTISFARAVSADGSVIIGASTYSPTADTHAVAWYNQGTTPTDLGTLGGKTSDATAVSANGGVIVGHAANESNAIHAVVWIGDAASPTDLGTLGGKYSYTSGVSADGTVIAGYSLNDNGVAHAALWKLVTVTPPDPEPNPTPTPDPDPNGNGQPTPAPEPTPTPVGIDVTNTVQTVAALANDTFSVVGSQGAIVGRLMGGSSSGQGFNDFSGAGLGMARGGESWYGIYSDVGRAGDSKDVLGWMTLGHAFTDNFSAGATIAHTFWQDMPDNFDRTNNNLGGGIYAQWKDRTESGTWYMRGSAAINRYDVERTRQVLGYTEPGSGDSTVNGWGVQLEAGQSFDLGNKASFGYYGGLNYTDLKMDGYTESGAHFPFTYSDVKSQRTTAYLGLNYGMALTDKVNWSVNAEIEQDLSHKDPSVIASADYIGSFKFDSDAAHTRGSLSTTVSYAFSDAVSIGVTPYVNRTVNKDTAFGAIIGLSGKF</sequence>
<dbReference type="SMART" id="SM00869">
    <property type="entry name" value="Autotransporter"/>
    <property type="match status" value="1"/>
</dbReference>
<proteinExistence type="predicted"/>
<dbReference type="InterPro" id="IPR014262">
    <property type="entry name" value="HAF_rpt"/>
</dbReference>
<feature type="domain" description="Autotransporter" evidence="2">
    <location>
        <begin position="354"/>
        <end position="641"/>
    </location>
</feature>